<evidence type="ECO:0000256" key="2">
    <source>
        <dbReference type="ARBA" id="ARBA00023015"/>
    </source>
</evidence>
<organism evidence="7 8">
    <name type="scientific">Ramlibacter pallidus</name>
    <dbReference type="NCBI Taxonomy" id="2780087"/>
    <lineage>
        <taxon>Bacteria</taxon>
        <taxon>Pseudomonadati</taxon>
        <taxon>Pseudomonadota</taxon>
        <taxon>Betaproteobacteria</taxon>
        <taxon>Burkholderiales</taxon>
        <taxon>Comamonadaceae</taxon>
        <taxon>Ramlibacter</taxon>
    </lineage>
</organism>
<dbReference type="PANTHER" id="PTHR30537">
    <property type="entry name" value="HTH-TYPE TRANSCRIPTIONAL REGULATOR"/>
    <property type="match status" value="1"/>
</dbReference>
<evidence type="ECO:0000256" key="1">
    <source>
        <dbReference type="ARBA" id="ARBA00009437"/>
    </source>
</evidence>
<evidence type="ECO:0000256" key="5">
    <source>
        <dbReference type="ARBA" id="ARBA00023163"/>
    </source>
</evidence>
<comment type="similarity">
    <text evidence="1">Belongs to the LysR transcriptional regulatory family.</text>
</comment>
<dbReference type="InterPro" id="IPR036390">
    <property type="entry name" value="WH_DNA-bd_sf"/>
</dbReference>
<reference evidence="7 8" key="1">
    <citation type="submission" date="2020-10" db="EMBL/GenBank/DDBJ databases">
        <title>Ramlibacter sp. HM2 16S ribosomal RNA gene Genome sequencing and assembly.</title>
        <authorList>
            <person name="Kang M."/>
        </authorList>
    </citation>
    <scope>NUCLEOTIDE SEQUENCE [LARGE SCALE GENOMIC DNA]</scope>
    <source>
        <strain evidence="7 8">HM2</strain>
    </source>
</reference>
<evidence type="ECO:0000259" key="6">
    <source>
        <dbReference type="PROSITE" id="PS50931"/>
    </source>
</evidence>
<evidence type="ECO:0000313" key="8">
    <source>
        <dbReference type="Proteomes" id="UP000806285"/>
    </source>
</evidence>
<evidence type="ECO:0000313" key="7">
    <source>
        <dbReference type="EMBL" id="MBE7369837.1"/>
    </source>
</evidence>
<keyword evidence="5" id="KW-0804">Transcription</keyword>
<dbReference type="EMBL" id="JADDIV010000006">
    <property type="protein sequence ID" value="MBE7369837.1"/>
    <property type="molecule type" value="Genomic_DNA"/>
</dbReference>
<dbReference type="SUPFAM" id="SSF46785">
    <property type="entry name" value="Winged helix' DNA-binding domain"/>
    <property type="match status" value="1"/>
</dbReference>
<sequence length="292" mass="32056">MTLPLNALRAFEAAARHLSFTRAGAELNVTQAAVSAQVRNLEARLGVQLFRRLPRGLALTDEGQALLPRLSDSFGRLVTILDQFRGGTWREPLTVAAVATFTVGWLMPRLESFHREHPFVDLKLMTHNNKVDLAGEGLDFAIRFGDGTWHGTHAEPLLDAPLTPMCSATIAARLSRPEDLLRQTLLRSYRNDEWRAWFAAAGCDAQPPTLRGPVFDASLALAAAAAQGAGVALLPARLFQHEVDAGRLVRPFAAEARTGRYWITRLHSRAPSPAMAQFRQWLLRETAAAAPA</sequence>
<gene>
    <name evidence="7" type="primary">gcvA</name>
    <name evidence="7" type="ORF">IM787_19900</name>
</gene>
<dbReference type="Proteomes" id="UP000806285">
    <property type="component" value="Unassembled WGS sequence"/>
</dbReference>
<dbReference type="Gene3D" id="3.40.190.10">
    <property type="entry name" value="Periplasmic binding protein-like II"/>
    <property type="match status" value="2"/>
</dbReference>
<proteinExistence type="inferred from homology"/>
<dbReference type="PROSITE" id="PS50931">
    <property type="entry name" value="HTH_LYSR"/>
    <property type="match status" value="1"/>
</dbReference>
<dbReference type="SUPFAM" id="SSF53850">
    <property type="entry name" value="Periplasmic binding protein-like II"/>
    <property type="match status" value="1"/>
</dbReference>
<protein>
    <submittedName>
        <fullName evidence="7">Transcriptional regulator GcvA</fullName>
    </submittedName>
</protein>
<dbReference type="Gene3D" id="1.10.10.10">
    <property type="entry name" value="Winged helix-like DNA-binding domain superfamily/Winged helix DNA-binding domain"/>
    <property type="match status" value="1"/>
</dbReference>
<dbReference type="PANTHER" id="PTHR30537:SF70">
    <property type="entry name" value="HTH-TYPE TRANSCRIPTIONAL ACTIVATOR AMPR"/>
    <property type="match status" value="1"/>
</dbReference>
<dbReference type="RefSeq" id="WP_193678468.1">
    <property type="nucleotide sequence ID" value="NZ_JADDIV010000006.1"/>
</dbReference>
<dbReference type="PRINTS" id="PR00039">
    <property type="entry name" value="HTHLYSR"/>
</dbReference>
<feature type="domain" description="HTH lysR-type" evidence="6">
    <location>
        <begin position="3"/>
        <end position="60"/>
    </location>
</feature>
<accession>A0ABR9S8G7</accession>
<dbReference type="NCBIfam" id="NF008352">
    <property type="entry name" value="PRK11139.1"/>
    <property type="match status" value="1"/>
</dbReference>
<keyword evidence="3" id="KW-0238">DNA-binding</keyword>
<dbReference type="InterPro" id="IPR036388">
    <property type="entry name" value="WH-like_DNA-bd_sf"/>
</dbReference>
<evidence type="ECO:0000256" key="4">
    <source>
        <dbReference type="ARBA" id="ARBA00023159"/>
    </source>
</evidence>
<keyword evidence="8" id="KW-1185">Reference proteome</keyword>
<keyword evidence="2" id="KW-0805">Transcription regulation</keyword>
<dbReference type="InterPro" id="IPR058163">
    <property type="entry name" value="LysR-type_TF_proteobact-type"/>
</dbReference>
<keyword evidence="4" id="KW-0010">Activator</keyword>
<comment type="caution">
    <text evidence="7">The sequence shown here is derived from an EMBL/GenBank/DDBJ whole genome shotgun (WGS) entry which is preliminary data.</text>
</comment>
<name>A0ABR9S8G7_9BURK</name>
<dbReference type="Pfam" id="PF03466">
    <property type="entry name" value="LysR_substrate"/>
    <property type="match status" value="1"/>
</dbReference>
<dbReference type="Pfam" id="PF00126">
    <property type="entry name" value="HTH_1"/>
    <property type="match status" value="1"/>
</dbReference>
<evidence type="ECO:0000256" key="3">
    <source>
        <dbReference type="ARBA" id="ARBA00023125"/>
    </source>
</evidence>
<dbReference type="InterPro" id="IPR000847">
    <property type="entry name" value="LysR_HTH_N"/>
</dbReference>
<dbReference type="InterPro" id="IPR005119">
    <property type="entry name" value="LysR_subst-bd"/>
</dbReference>